<keyword evidence="3" id="KW-1185">Reference proteome</keyword>
<dbReference type="KEGG" id="psoj:PHYSODRAFT_334361"/>
<feature type="region of interest" description="Disordered" evidence="1">
    <location>
        <begin position="337"/>
        <end position="356"/>
    </location>
</feature>
<dbReference type="InParanoid" id="G4ZQS6"/>
<gene>
    <name evidence="2" type="ORF">PHYSODRAFT_334361</name>
</gene>
<dbReference type="AlphaFoldDB" id="G4ZQS6"/>
<evidence type="ECO:0000256" key="1">
    <source>
        <dbReference type="SAM" id="MobiDB-lite"/>
    </source>
</evidence>
<dbReference type="PANTHER" id="PTHR40866:SF1">
    <property type="entry name" value="BED-TYPE DOMAIN-CONTAINING PROTEIN"/>
    <property type="match status" value="1"/>
</dbReference>
<dbReference type="InterPro" id="IPR029404">
    <property type="entry name" value="CDIN1"/>
</dbReference>
<dbReference type="Pfam" id="PF14811">
    <property type="entry name" value="TPD"/>
    <property type="match status" value="1"/>
</dbReference>
<accession>G4ZQS6</accession>
<dbReference type="RefSeq" id="XP_009529926.1">
    <property type="nucleotide sequence ID" value="XM_009531631.1"/>
</dbReference>
<dbReference type="Proteomes" id="UP000002640">
    <property type="component" value="Unassembled WGS sequence"/>
</dbReference>
<sequence>MVRAIRPPRPTYTNSQVSGFYFRPCRDENDEVILEYFRCRCGTVRKQTHRNGYSNLMQHIRREHPNYETVMLDTTTAETGSLVNFVRHSALNLHGWMVWIVMCNLPLSFCESREARRYSSLDPSRRKRCGLAWTGSSSPSSVNGCPKTTQLSMAPLLDALDDDLSAQGHLVQADMASHEEDLAAVQALMVKLRTLTQSAKLRLKTPLRPVIRLDTRWSSTFEMVRRYLQLLEFLDAEDDGLMDLLPPPAMNKRLRALYQELCDIESVSKALQSPDVDLLDVHEWFDELIAVKPQYGRYIGPRANIVHNPDFEAGCVRVLRGKAQRLTRADKAALQPFEAARPDDAAASEEEEDPAASFVERLRKRRRLAQDRVKYKQLKSIPPTSNVERQGIIYSATTNLLNKNAIFGGPEEEEFELVCSLDAFPTDAAARQQLSVSAETFSVIKRQLKHRQFRAALRLHREEKALKKYVPRLGGRETMCQIARFYGWSKTTISNFFKEAMKDKSELDEAEPPNRRGLSEHEYTRVMQEIRECIDGDVYFSPLADRIRHNMGVDEDVLREMGLSKTPDVRLLLPIGVKKPKSGQLHVVNWVDSKAMFGDRHTHEKENASQLQGYVDRYDSFPQEISLPGDFDPLATVTKLGEGEELVLQPAKIQTEFDEDWNPVRAIIFSP</sequence>
<dbReference type="PANTHER" id="PTHR40866">
    <property type="entry name" value="BED-TYPE DOMAIN-CONTAINING PROTEIN"/>
    <property type="match status" value="1"/>
</dbReference>
<dbReference type="EMBL" id="JH159155">
    <property type="protein sequence ID" value="EGZ16177.1"/>
    <property type="molecule type" value="Genomic_DNA"/>
</dbReference>
<dbReference type="GeneID" id="20646797"/>
<evidence type="ECO:0000313" key="3">
    <source>
        <dbReference type="Proteomes" id="UP000002640"/>
    </source>
</evidence>
<evidence type="ECO:0000313" key="2">
    <source>
        <dbReference type="EMBL" id="EGZ16177.1"/>
    </source>
</evidence>
<protein>
    <submittedName>
        <fullName evidence="2">Uncharacterized protein</fullName>
    </submittedName>
</protein>
<organism evidence="2 3">
    <name type="scientific">Phytophthora sojae (strain P6497)</name>
    <name type="common">Soybean stem and root rot agent</name>
    <name type="synonym">Phytophthora megasperma f. sp. glycines</name>
    <dbReference type="NCBI Taxonomy" id="1094619"/>
    <lineage>
        <taxon>Eukaryota</taxon>
        <taxon>Sar</taxon>
        <taxon>Stramenopiles</taxon>
        <taxon>Oomycota</taxon>
        <taxon>Peronosporomycetes</taxon>
        <taxon>Peronosporales</taxon>
        <taxon>Peronosporaceae</taxon>
        <taxon>Phytophthora</taxon>
    </lineage>
</organism>
<name>G4ZQS6_PHYSP</name>
<reference evidence="2 3" key="1">
    <citation type="journal article" date="2006" name="Science">
        <title>Phytophthora genome sequences uncover evolutionary origins and mechanisms of pathogenesis.</title>
        <authorList>
            <person name="Tyler B.M."/>
            <person name="Tripathy S."/>
            <person name="Zhang X."/>
            <person name="Dehal P."/>
            <person name="Jiang R.H."/>
            <person name="Aerts A."/>
            <person name="Arredondo F.D."/>
            <person name="Baxter L."/>
            <person name="Bensasson D."/>
            <person name="Beynon J.L."/>
            <person name="Chapman J."/>
            <person name="Damasceno C.M."/>
            <person name="Dorrance A.E."/>
            <person name="Dou D."/>
            <person name="Dickerman A.W."/>
            <person name="Dubchak I.L."/>
            <person name="Garbelotto M."/>
            <person name="Gijzen M."/>
            <person name="Gordon S.G."/>
            <person name="Govers F."/>
            <person name="Grunwald N.J."/>
            <person name="Huang W."/>
            <person name="Ivors K.L."/>
            <person name="Jones R.W."/>
            <person name="Kamoun S."/>
            <person name="Krampis K."/>
            <person name="Lamour K.H."/>
            <person name="Lee M.K."/>
            <person name="McDonald W.H."/>
            <person name="Medina M."/>
            <person name="Meijer H.J."/>
            <person name="Nordberg E.K."/>
            <person name="Maclean D.J."/>
            <person name="Ospina-Giraldo M.D."/>
            <person name="Morris P.F."/>
            <person name="Phuntumart V."/>
            <person name="Putnam N.H."/>
            <person name="Rash S."/>
            <person name="Rose J.K."/>
            <person name="Sakihama Y."/>
            <person name="Salamov A.A."/>
            <person name="Savidor A."/>
            <person name="Scheuring C.F."/>
            <person name="Smith B.M."/>
            <person name="Sobral B.W."/>
            <person name="Terry A."/>
            <person name="Torto-Alalibo T.A."/>
            <person name="Win J."/>
            <person name="Xu Z."/>
            <person name="Zhang H."/>
            <person name="Grigoriev I.V."/>
            <person name="Rokhsar D.S."/>
            <person name="Boore J.L."/>
        </authorList>
    </citation>
    <scope>NUCLEOTIDE SEQUENCE [LARGE SCALE GENOMIC DNA]</scope>
    <source>
        <strain evidence="2 3">P6497</strain>
    </source>
</reference>
<proteinExistence type="predicted"/>